<proteinExistence type="predicted"/>
<accession>A0ACC0ACL8</accession>
<evidence type="ECO:0000313" key="2">
    <source>
        <dbReference type="Proteomes" id="UP001060085"/>
    </source>
</evidence>
<name>A0ACC0ACL8_CATRO</name>
<evidence type="ECO:0000313" key="1">
    <source>
        <dbReference type="EMBL" id="KAI5657173.1"/>
    </source>
</evidence>
<gene>
    <name evidence="1" type="ORF">M9H77_25966</name>
</gene>
<dbReference type="EMBL" id="CM044706">
    <property type="protein sequence ID" value="KAI5657173.1"/>
    <property type="molecule type" value="Genomic_DNA"/>
</dbReference>
<protein>
    <submittedName>
        <fullName evidence="1">Uncharacterized protein</fullName>
    </submittedName>
</protein>
<organism evidence="1 2">
    <name type="scientific">Catharanthus roseus</name>
    <name type="common">Madagascar periwinkle</name>
    <name type="synonym">Vinca rosea</name>
    <dbReference type="NCBI Taxonomy" id="4058"/>
    <lineage>
        <taxon>Eukaryota</taxon>
        <taxon>Viridiplantae</taxon>
        <taxon>Streptophyta</taxon>
        <taxon>Embryophyta</taxon>
        <taxon>Tracheophyta</taxon>
        <taxon>Spermatophyta</taxon>
        <taxon>Magnoliopsida</taxon>
        <taxon>eudicotyledons</taxon>
        <taxon>Gunneridae</taxon>
        <taxon>Pentapetalae</taxon>
        <taxon>asterids</taxon>
        <taxon>lamiids</taxon>
        <taxon>Gentianales</taxon>
        <taxon>Apocynaceae</taxon>
        <taxon>Rauvolfioideae</taxon>
        <taxon>Vinceae</taxon>
        <taxon>Catharanthinae</taxon>
        <taxon>Catharanthus</taxon>
    </lineage>
</organism>
<sequence>MNLTYNVCNKGGHDSKSFFQWQTCKNKGKGCDSDGFKRGGGHSGQQHHGWASVVMDGSGLLGAVPIGAAMTAAGTG</sequence>
<keyword evidence="2" id="KW-1185">Reference proteome</keyword>
<comment type="caution">
    <text evidence="1">The sequence shown here is derived from an EMBL/GenBank/DDBJ whole genome shotgun (WGS) entry which is preliminary data.</text>
</comment>
<reference evidence="2" key="1">
    <citation type="journal article" date="2023" name="Nat. Plants">
        <title>Single-cell RNA sequencing provides a high-resolution roadmap for understanding the multicellular compartmentation of specialized metabolism.</title>
        <authorList>
            <person name="Sun S."/>
            <person name="Shen X."/>
            <person name="Li Y."/>
            <person name="Li Y."/>
            <person name="Wang S."/>
            <person name="Li R."/>
            <person name="Zhang H."/>
            <person name="Shen G."/>
            <person name="Guo B."/>
            <person name="Wei J."/>
            <person name="Xu J."/>
            <person name="St-Pierre B."/>
            <person name="Chen S."/>
            <person name="Sun C."/>
        </authorList>
    </citation>
    <scope>NUCLEOTIDE SEQUENCE [LARGE SCALE GENOMIC DNA]</scope>
</reference>
<dbReference type="Proteomes" id="UP001060085">
    <property type="component" value="Linkage Group LG06"/>
</dbReference>